<dbReference type="Proteomes" id="UP000078228">
    <property type="component" value="Unassembled WGS sequence"/>
</dbReference>
<dbReference type="InterPro" id="IPR011078">
    <property type="entry name" value="PyrdxlP_homeostasis"/>
</dbReference>
<evidence type="ECO:0000313" key="6">
    <source>
        <dbReference type="EMBL" id="OAU94181.1"/>
    </source>
</evidence>
<evidence type="ECO:0000313" key="7">
    <source>
        <dbReference type="Proteomes" id="UP000078228"/>
    </source>
</evidence>
<dbReference type="NCBIfam" id="TIGR00044">
    <property type="entry name" value="YggS family pyridoxal phosphate-dependent enzyme"/>
    <property type="match status" value="1"/>
</dbReference>
<dbReference type="PANTHER" id="PTHR10146">
    <property type="entry name" value="PROLINE SYNTHETASE CO-TRANSCRIBED BACTERIAL HOMOLOG PROTEIN"/>
    <property type="match status" value="1"/>
</dbReference>
<evidence type="ECO:0000256" key="2">
    <source>
        <dbReference type="HAMAP-Rule" id="MF_02087"/>
    </source>
</evidence>
<dbReference type="GO" id="GO:0030170">
    <property type="term" value="F:pyridoxal phosphate binding"/>
    <property type="evidence" value="ECO:0007669"/>
    <property type="project" value="UniProtKB-UniRule"/>
</dbReference>
<comment type="similarity">
    <text evidence="2 4">Belongs to the pyridoxal phosphate-binding protein YggS/PROSC family.</text>
</comment>
<reference evidence="6 7" key="1">
    <citation type="journal article" date="2016" name="Genome Biol. Evol.">
        <title>Comparative Genomic Analyses of the Moraxella catarrhalis Serosensitive and Seroresistant Lineages Demonstrate Their Independent Evolution.</title>
        <authorList>
            <person name="Earl J.P."/>
            <person name="de Vries S.P."/>
            <person name="Ahmed A."/>
            <person name="Powell E."/>
            <person name="Schultz M.P."/>
            <person name="Hermans P.W."/>
            <person name="Hill D.J."/>
            <person name="Zhou Z."/>
            <person name="Constantinidou C.I."/>
            <person name="Hu F.Z."/>
            <person name="Bootsma H.J."/>
            <person name="Ehrlich G.D."/>
        </authorList>
    </citation>
    <scope>NUCLEOTIDE SEQUENCE [LARGE SCALE GENOMIC DNA]</scope>
    <source>
        <strain evidence="6 7">Z7542</strain>
    </source>
</reference>
<dbReference type="eggNOG" id="COG0325">
    <property type="taxonomic scope" value="Bacteria"/>
</dbReference>
<evidence type="ECO:0000256" key="4">
    <source>
        <dbReference type="RuleBase" id="RU004514"/>
    </source>
</evidence>
<proteinExistence type="inferred from homology"/>
<dbReference type="OrthoDB" id="9804072at2"/>
<dbReference type="PATRIC" id="fig|480.237.peg.1321"/>
<dbReference type="Pfam" id="PF01168">
    <property type="entry name" value="Ala_racemase_N"/>
    <property type="match status" value="1"/>
</dbReference>
<dbReference type="InterPro" id="IPR029066">
    <property type="entry name" value="PLP-binding_barrel"/>
</dbReference>
<comment type="cofactor">
    <cofactor evidence="3">
        <name>pyridoxal 5'-phosphate</name>
        <dbReference type="ChEBI" id="CHEBI:597326"/>
    </cofactor>
</comment>
<dbReference type="HAMAP" id="MF_02087">
    <property type="entry name" value="PLP_homeostasis"/>
    <property type="match status" value="1"/>
</dbReference>
<comment type="caution">
    <text evidence="6">The sequence shown here is derived from an EMBL/GenBank/DDBJ whole genome shotgun (WGS) entry which is preliminary data.</text>
</comment>
<evidence type="ECO:0000256" key="1">
    <source>
        <dbReference type="ARBA" id="ARBA00022898"/>
    </source>
</evidence>
<dbReference type="FunFam" id="3.20.20.10:FF:000018">
    <property type="entry name" value="Pyridoxal phosphate homeostasis protein"/>
    <property type="match status" value="1"/>
</dbReference>
<keyword evidence="7" id="KW-1185">Reference proteome</keyword>
<evidence type="ECO:0000259" key="5">
    <source>
        <dbReference type="Pfam" id="PF01168"/>
    </source>
</evidence>
<comment type="function">
    <text evidence="2">Pyridoxal 5'-phosphate (PLP)-binding protein, which is involved in PLP homeostasis.</text>
</comment>
<name>A0A198UCM5_MORCA</name>
<organism evidence="6 7">
    <name type="scientific">Moraxella catarrhalis</name>
    <name type="common">Branhamella catarrhalis</name>
    <dbReference type="NCBI Taxonomy" id="480"/>
    <lineage>
        <taxon>Bacteria</taxon>
        <taxon>Pseudomonadati</taxon>
        <taxon>Pseudomonadota</taxon>
        <taxon>Gammaproteobacteria</taxon>
        <taxon>Moraxellales</taxon>
        <taxon>Moraxellaceae</taxon>
        <taxon>Moraxella</taxon>
    </lineage>
</organism>
<accession>A0A198UCM5</accession>
<feature type="domain" description="Alanine racemase N-terminal" evidence="5">
    <location>
        <begin position="38"/>
        <end position="233"/>
    </location>
</feature>
<dbReference type="AlphaFoldDB" id="A0A198UCM5"/>
<evidence type="ECO:0000256" key="3">
    <source>
        <dbReference type="PIRSR" id="PIRSR004848-1"/>
    </source>
</evidence>
<dbReference type="RefSeq" id="WP_064612087.1">
    <property type="nucleotide sequence ID" value="NZ_LXHB01000146.1"/>
</dbReference>
<dbReference type="SUPFAM" id="SSF51419">
    <property type="entry name" value="PLP-binding barrel"/>
    <property type="match status" value="1"/>
</dbReference>
<dbReference type="Gene3D" id="3.20.20.10">
    <property type="entry name" value="Alanine racemase"/>
    <property type="match status" value="1"/>
</dbReference>
<dbReference type="InterPro" id="IPR001608">
    <property type="entry name" value="Ala_racemase_N"/>
</dbReference>
<dbReference type="EMBL" id="LXHC01000029">
    <property type="protein sequence ID" value="OAU94181.1"/>
    <property type="molecule type" value="Genomic_DNA"/>
</dbReference>
<sequence length="236" mass="26794">MDAMITIDDNQLLTNYRLIKQALNTANDQAVQMNPNHRPAKLIAVSKTKPVAMIQTLFHQGQQDFGENYLQEALGKISQLSQLPIIWHYIGSIQRNKTRDIAKHFDWVHTLEREIIAQRLNEQRAGMQPLNVLIQINIDDESSKSGCKPTELPTLIEQIINYKNLNLRGVMVIPSQQTIDAFARTKELFDAMARRFDLPNWDTISMGMSGDMAQAVAHGSTMVRVGTAIFGERDHR</sequence>
<feature type="modified residue" description="N6-(pyridoxal phosphate)lysine" evidence="2 3">
    <location>
        <position position="47"/>
    </location>
</feature>
<keyword evidence="1 2" id="KW-0663">Pyridoxal phosphate</keyword>
<dbReference type="PIRSF" id="PIRSF004848">
    <property type="entry name" value="YBL036c_PLPDEIII"/>
    <property type="match status" value="1"/>
</dbReference>
<dbReference type="PANTHER" id="PTHR10146:SF14">
    <property type="entry name" value="PYRIDOXAL PHOSPHATE HOMEOSTASIS PROTEIN"/>
    <property type="match status" value="1"/>
</dbReference>
<gene>
    <name evidence="6" type="ORF">AO384_2227</name>
</gene>
<protein>
    <recommendedName>
        <fullName evidence="2">Pyridoxal phosphate homeostasis protein</fullName>
        <shortName evidence="2">PLP homeostasis protein</shortName>
    </recommendedName>
</protein>